<evidence type="ECO:0000313" key="6">
    <source>
        <dbReference type="Proteomes" id="UP000794436"/>
    </source>
</evidence>
<dbReference type="GO" id="GO:0016567">
    <property type="term" value="P:protein ubiquitination"/>
    <property type="evidence" value="ECO:0007669"/>
    <property type="project" value="TreeGrafter"/>
</dbReference>
<name>A0A8K1FQT0_PYTOL</name>
<dbReference type="InterPro" id="IPR036770">
    <property type="entry name" value="Ankyrin_rpt-contain_sf"/>
</dbReference>
<feature type="repeat" description="ANK" evidence="4">
    <location>
        <begin position="2"/>
        <end position="34"/>
    </location>
</feature>
<dbReference type="PANTHER" id="PTHR24136:SF15">
    <property type="entry name" value="ANK_REP_REGION DOMAIN-CONTAINING PROTEIN"/>
    <property type="match status" value="1"/>
</dbReference>
<dbReference type="PANTHER" id="PTHR24136">
    <property type="entry name" value="SOWAH (DROSOPHILA) HOMOLOG"/>
    <property type="match status" value="1"/>
</dbReference>
<reference evidence="5" key="1">
    <citation type="submission" date="2019-03" db="EMBL/GenBank/DDBJ databases">
        <title>Long read genome sequence of the mycoparasitic Pythium oligandrum ATCC 38472 isolated from sugarbeet rhizosphere.</title>
        <authorList>
            <person name="Gaulin E."/>
        </authorList>
    </citation>
    <scope>NUCLEOTIDE SEQUENCE</scope>
    <source>
        <strain evidence="5">ATCC 38472_TT</strain>
    </source>
</reference>
<comment type="caution">
    <text evidence="5">The sequence shown here is derived from an EMBL/GenBank/DDBJ whole genome shotgun (WGS) entry which is preliminary data.</text>
</comment>
<gene>
    <name evidence="5" type="ORF">Poli38472_001905</name>
</gene>
<proteinExistence type="inferred from homology"/>
<accession>A0A8K1FQT0</accession>
<dbReference type="EMBL" id="SPLM01000001">
    <property type="protein sequence ID" value="TMW69749.1"/>
    <property type="molecule type" value="Genomic_DNA"/>
</dbReference>
<dbReference type="Gene3D" id="1.25.40.20">
    <property type="entry name" value="Ankyrin repeat-containing domain"/>
    <property type="match status" value="1"/>
</dbReference>
<keyword evidence="2" id="KW-0677">Repeat</keyword>
<comment type="similarity">
    <text evidence="1">Belongs to the ankyrin SOCS box (ASB) family.</text>
</comment>
<keyword evidence="6" id="KW-1185">Reference proteome</keyword>
<dbReference type="SUPFAM" id="SSF48403">
    <property type="entry name" value="Ankyrin repeat"/>
    <property type="match status" value="1"/>
</dbReference>
<keyword evidence="3 4" id="KW-0040">ANK repeat</keyword>
<evidence type="ECO:0000313" key="5">
    <source>
        <dbReference type="EMBL" id="TMW69749.1"/>
    </source>
</evidence>
<evidence type="ECO:0000256" key="3">
    <source>
        <dbReference type="ARBA" id="ARBA00023043"/>
    </source>
</evidence>
<dbReference type="GO" id="GO:0045732">
    <property type="term" value="P:positive regulation of protein catabolic process"/>
    <property type="evidence" value="ECO:0007669"/>
    <property type="project" value="TreeGrafter"/>
</dbReference>
<sequence>MNGDTALHIAVLRSAAACVEFLLKRGADTGIMNANGETPLCLAASTYRAAMIPLLAEFGADIQAQNHAGSTPLAQCLRTMSWINELHPIYETAYELVVCGASKFQNCCWSH</sequence>
<organism evidence="5 6">
    <name type="scientific">Pythium oligandrum</name>
    <name type="common">Mycoparasitic fungus</name>
    <dbReference type="NCBI Taxonomy" id="41045"/>
    <lineage>
        <taxon>Eukaryota</taxon>
        <taxon>Sar</taxon>
        <taxon>Stramenopiles</taxon>
        <taxon>Oomycota</taxon>
        <taxon>Peronosporomycetes</taxon>
        <taxon>Pythiales</taxon>
        <taxon>Pythiaceae</taxon>
        <taxon>Pythium</taxon>
    </lineage>
</organism>
<dbReference type="InterPro" id="IPR002110">
    <property type="entry name" value="Ankyrin_rpt"/>
</dbReference>
<dbReference type="PROSITE" id="PS50088">
    <property type="entry name" value="ANK_REPEAT"/>
    <property type="match status" value="2"/>
</dbReference>
<feature type="repeat" description="ANK" evidence="4">
    <location>
        <begin position="35"/>
        <end position="67"/>
    </location>
</feature>
<evidence type="ECO:0000256" key="2">
    <source>
        <dbReference type="ARBA" id="ARBA00022737"/>
    </source>
</evidence>
<dbReference type="AlphaFoldDB" id="A0A8K1FQT0"/>
<protein>
    <recommendedName>
        <fullName evidence="7">Ankyrin repeat protein</fullName>
    </recommendedName>
</protein>
<dbReference type="SMART" id="SM00248">
    <property type="entry name" value="ANK"/>
    <property type="match status" value="2"/>
</dbReference>
<evidence type="ECO:0000256" key="1">
    <source>
        <dbReference type="ARBA" id="ARBA00005949"/>
    </source>
</evidence>
<evidence type="ECO:0000256" key="4">
    <source>
        <dbReference type="PROSITE-ProRule" id="PRU00023"/>
    </source>
</evidence>
<dbReference type="PROSITE" id="PS50297">
    <property type="entry name" value="ANK_REP_REGION"/>
    <property type="match status" value="2"/>
</dbReference>
<dbReference type="InterPro" id="IPR051573">
    <property type="entry name" value="Ankyrin-SOCS_box_domain"/>
</dbReference>
<dbReference type="OrthoDB" id="341259at2759"/>
<dbReference type="Pfam" id="PF12796">
    <property type="entry name" value="Ank_2"/>
    <property type="match status" value="1"/>
</dbReference>
<evidence type="ECO:0008006" key="7">
    <source>
        <dbReference type="Google" id="ProtNLM"/>
    </source>
</evidence>
<dbReference type="Proteomes" id="UP000794436">
    <property type="component" value="Unassembled WGS sequence"/>
</dbReference>